<evidence type="ECO:0000256" key="3">
    <source>
        <dbReference type="ARBA" id="ARBA00022723"/>
    </source>
</evidence>
<keyword evidence="6 8" id="KW-0067">ATP-binding</keyword>
<accession>A0ABX3IIE6</accession>
<evidence type="ECO:0000313" key="12">
    <source>
        <dbReference type="Proteomes" id="UP000242616"/>
    </source>
</evidence>
<dbReference type="RefSeq" id="WP_077197954.1">
    <property type="nucleotide sequence ID" value="NZ_LBFC01000007.1"/>
</dbReference>
<evidence type="ECO:0000256" key="1">
    <source>
        <dbReference type="ARBA" id="ARBA00022515"/>
    </source>
</evidence>
<comment type="caution">
    <text evidence="11">The sequence shown here is derived from an EMBL/GenBank/DDBJ whole genome shotgun (WGS) entry which is preliminary data.</text>
</comment>
<dbReference type="HAMAP" id="MF_00983">
    <property type="entry name" value="PriA"/>
    <property type="match status" value="1"/>
</dbReference>
<dbReference type="InterPro" id="IPR005259">
    <property type="entry name" value="PriA"/>
</dbReference>
<dbReference type="Pfam" id="PF18319">
    <property type="entry name" value="Zn_ribbon_PriA"/>
    <property type="match status" value="1"/>
</dbReference>
<evidence type="ECO:0000256" key="6">
    <source>
        <dbReference type="ARBA" id="ARBA00022840"/>
    </source>
</evidence>
<comment type="catalytic activity">
    <reaction evidence="8">
        <text>Couples ATP hydrolysis with the unwinding of duplex DNA by translocating in the 3'-5' direction.</text>
        <dbReference type="EC" id="5.6.2.4"/>
    </reaction>
</comment>
<dbReference type="InterPro" id="IPR001650">
    <property type="entry name" value="Helicase_C-like"/>
</dbReference>
<dbReference type="PROSITE" id="PS51192">
    <property type="entry name" value="HELICASE_ATP_BIND_1"/>
    <property type="match status" value="1"/>
</dbReference>
<feature type="binding site" evidence="8">
    <location>
        <position position="465"/>
    </location>
    <ligand>
        <name>Zn(2+)</name>
        <dbReference type="ChEBI" id="CHEBI:29105"/>
        <label>2</label>
    </ligand>
</feature>
<feature type="binding site" evidence="8">
    <location>
        <position position="468"/>
    </location>
    <ligand>
        <name>Zn(2+)</name>
        <dbReference type="ChEBI" id="CHEBI:29105"/>
        <label>2</label>
    </ligand>
</feature>
<organism evidence="11 12">
    <name type="scientific">Thermosipho affectus</name>
    <dbReference type="NCBI Taxonomy" id="660294"/>
    <lineage>
        <taxon>Bacteria</taxon>
        <taxon>Thermotogati</taxon>
        <taxon>Thermotogota</taxon>
        <taxon>Thermotogae</taxon>
        <taxon>Thermotogales</taxon>
        <taxon>Fervidobacteriaceae</taxon>
        <taxon>Thermosipho</taxon>
    </lineage>
</organism>
<gene>
    <name evidence="8" type="primary">priA</name>
    <name evidence="11" type="ORF">XJ44_02460</name>
</gene>
<feature type="domain" description="Helicase ATP-binding" evidence="9">
    <location>
        <begin position="239"/>
        <end position="398"/>
    </location>
</feature>
<evidence type="ECO:0000256" key="2">
    <source>
        <dbReference type="ARBA" id="ARBA00022705"/>
    </source>
</evidence>
<evidence type="ECO:0000313" key="11">
    <source>
        <dbReference type="EMBL" id="ONN27614.1"/>
    </source>
</evidence>
<dbReference type="InterPro" id="IPR027417">
    <property type="entry name" value="P-loop_NTPase"/>
</dbReference>
<proteinExistence type="inferred from homology"/>
<dbReference type="Gene3D" id="3.40.50.300">
    <property type="entry name" value="P-loop containing nucleotide triphosphate hydrolases"/>
    <property type="match status" value="2"/>
</dbReference>
<name>A0ABX3IIE6_9BACT</name>
<comment type="subunit">
    <text evidence="8">Component of the replication restart primosome.</text>
</comment>
<keyword evidence="12" id="KW-1185">Reference proteome</keyword>
<comment type="cofactor">
    <cofactor evidence="8">
        <name>Zn(2+)</name>
        <dbReference type="ChEBI" id="CHEBI:29105"/>
    </cofactor>
    <text evidence="8">Binds 2 zinc ions per subunit.</text>
</comment>
<feature type="binding site" evidence="8">
    <location>
        <position position="459"/>
    </location>
    <ligand>
        <name>Zn(2+)</name>
        <dbReference type="ChEBI" id="CHEBI:29105"/>
        <label>1</label>
    </ligand>
</feature>
<dbReference type="NCBIfam" id="TIGR00595">
    <property type="entry name" value="priA"/>
    <property type="match status" value="1"/>
</dbReference>
<keyword evidence="7 8" id="KW-0238">DNA-binding</keyword>
<comment type="function">
    <text evidence="8">Initiates the restart of stalled replication forks, which reloads the replicative helicase on sites other than the origin of replication. Recognizes and binds to abandoned replication forks and remodels them to uncover a helicase loading site. Promotes assembly of the primosome at these replication forks.</text>
</comment>
<comment type="catalytic activity">
    <reaction evidence="8">
        <text>ATP + H2O = ADP + phosphate + H(+)</text>
        <dbReference type="Rhea" id="RHEA:13065"/>
        <dbReference type="ChEBI" id="CHEBI:15377"/>
        <dbReference type="ChEBI" id="CHEBI:15378"/>
        <dbReference type="ChEBI" id="CHEBI:30616"/>
        <dbReference type="ChEBI" id="CHEBI:43474"/>
        <dbReference type="ChEBI" id="CHEBI:456216"/>
        <dbReference type="EC" id="5.6.2.4"/>
    </reaction>
</comment>
<dbReference type="Pfam" id="PF00270">
    <property type="entry name" value="DEAD"/>
    <property type="match status" value="1"/>
</dbReference>
<keyword evidence="8" id="KW-0347">Helicase</keyword>
<dbReference type="Proteomes" id="UP000242616">
    <property type="component" value="Unassembled WGS sequence"/>
</dbReference>
<keyword evidence="8" id="KW-0378">Hydrolase</keyword>
<feature type="binding site" evidence="8">
    <location>
        <position position="486"/>
    </location>
    <ligand>
        <name>Zn(2+)</name>
        <dbReference type="ChEBI" id="CHEBI:29105"/>
        <label>2</label>
    </ligand>
</feature>
<comment type="similarity">
    <text evidence="8">Belongs to the helicase family. PriA subfamily.</text>
</comment>
<protein>
    <recommendedName>
        <fullName evidence="8">Replication restart protein PriA</fullName>
    </recommendedName>
    <alternativeName>
        <fullName evidence="8">ATP-dependent DNA helicase PriA</fullName>
        <ecNumber evidence="8">5.6.2.4</ecNumber>
    </alternativeName>
    <alternativeName>
        <fullName evidence="8">DNA 3'-5' helicase PriA</fullName>
    </alternativeName>
</protein>
<keyword evidence="5 8" id="KW-0862">Zinc</keyword>
<keyword evidence="4 8" id="KW-0547">Nucleotide-binding</keyword>
<dbReference type="EC" id="5.6.2.4" evidence="8"/>
<evidence type="ECO:0000256" key="5">
    <source>
        <dbReference type="ARBA" id="ARBA00022833"/>
    </source>
</evidence>
<evidence type="ECO:0000259" key="9">
    <source>
        <dbReference type="PROSITE" id="PS51192"/>
    </source>
</evidence>
<evidence type="ECO:0000256" key="8">
    <source>
        <dbReference type="HAMAP-Rule" id="MF_00983"/>
    </source>
</evidence>
<feature type="binding site" evidence="8">
    <location>
        <position position="496"/>
    </location>
    <ligand>
        <name>Zn(2+)</name>
        <dbReference type="ChEBI" id="CHEBI:29105"/>
        <label>1</label>
    </ligand>
</feature>
<dbReference type="Pfam" id="PF00271">
    <property type="entry name" value="Helicase_C"/>
    <property type="match status" value="1"/>
</dbReference>
<evidence type="ECO:0000259" key="10">
    <source>
        <dbReference type="PROSITE" id="PS51194"/>
    </source>
</evidence>
<dbReference type="PANTHER" id="PTHR30580:SF0">
    <property type="entry name" value="PRIMOSOMAL PROTEIN N"/>
    <property type="match status" value="1"/>
</dbReference>
<dbReference type="InterPro" id="IPR040498">
    <property type="entry name" value="PriA_CRR"/>
</dbReference>
<keyword evidence="3 8" id="KW-0479">Metal-binding</keyword>
<keyword evidence="8" id="KW-0413">Isomerase</keyword>
<feature type="binding site" evidence="8">
    <location>
        <position position="456"/>
    </location>
    <ligand>
        <name>Zn(2+)</name>
        <dbReference type="ChEBI" id="CHEBI:29105"/>
        <label>1</label>
    </ligand>
</feature>
<reference evidence="11 12" key="1">
    <citation type="submission" date="2015-06" db="EMBL/GenBank/DDBJ databases">
        <title>Genome sequencing of Thermotogales isolates from hydrothermal vents.</title>
        <authorList>
            <person name="Haverkamp T.H."/>
            <person name="Kublanov I.V."/>
            <person name="Nesbo C.L."/>
        </authorList>
    </citation>
    <scope>NUCLEOTIDE SEQUENCE [LARGE SCALE GENOMIC DNA]</scope>
    <source>
        <strain evidence="12">ik275mar</strain>
    </source>
</reference>
<keyword evidence="1 8" id="KW-0639">Primosome</keyword>
<evidence type="ECO:0000256" key="7">
    <source>
        <dbReference type="ARBA" id="ARBA00023125"/>
    </source>
</evidence>
<dbReference type="SMART" id="SM00490">
    <property type="entry name" value="HELICc"/>
    <property type="match status" value="1"/>
</dbReference>
<dbReference type="InterPro" id="IPR041236">
    <property type="entry name" value="PriA_C"/>
</dbReference>
<dbReference type="EMBL" id="LBFC01000007">
    <property type="protein sequence ID" value="ONN27614.1"/>
    <property type="molecule type" value="Genomic_DNA"/>
</dbReference>
<feature type="domain" description="Helicase C-terminal" evidence="10">
    <location>
        <begin position="467"/>
        <end position="648"/>
    </location>
</feature>
<keyword evidence="2 8" id="KW-0235">DNA replication</keyword>
<dbReference type="Pfam" id="PF18074">
    <property type="entry name" value="PriA_C"/>
    <property type="match status" value="1"/>
</dbReference>
<dbReference type="PANTHER" id="PTHR30580">
    <property type="entry name" value="PRIMOSOMAL PROTEIN N"/>
    <property type="match status" value="1"/>
</dbReference>
<dbReference type="InterPro" id="IPR011545">
    <property type="entry name" value="DEAD/DEAH_box_helicase_dom"/>
</dbReference>
<sequence length="742" mass="85946">MVYEVAISNSSFKRTFFVNSDFKLETGERIFLKFRGKKEIGYVLKENPGKVEGEVIGKVDGRSFLEGWFVEALNEASNFFNTPIGRLFDLSFPKGIENYFVEKVFSNNPLYDFNGMAVREFIERFGEKKLKEFLMNGVIYIEKDFQYKFPRPRKELYVFLNASPSEIFEKKLTKKQKKVIDYLLVNNYTTYSELREFLDINKDVLLQLERKGLLRLSEEFPKDFEDIDLSESQKKIVEDILKKNKLKVLLYGVTGSGKTEVYLSVIKKSNLKTLYLVPEVSLIEQTVNRIKSRLSGKKVGIFHSYLTKSQKIELWMRAVTGKIDILVGTRSAFFIPFDKDLIIVDEEHDDSYYQDGEVVYDLIYLVEKFPGLVIFGSATPRLEHYMKATRNDMKLCTLKERYGTVLPKVEVVDMKEEEKVIPYVSKSILKNVKRELENGKSVMFFVRRKGYSLIMCQNCGNVLKCPNCDVALTYHKSEKKLKCHICGFESVPEISCPICGSALFYEKGMGTERLEGELQKVFPGRNIVRVDTEVVKNYQKFQKVLKKLYEGEIDILIGTKMITKGLDVPTVSLIGVIDVDAMRNIPDYNSSLNLFRLLVQVIGRAGRKEKGKALIQTYERDSFAIEYALRQDVEGYYEYELKQRKDLEYPPFVNIIQVIIYSNNKELGLKSAKKLVLELENFNLKILGPTEFFIPKIRNNFLYHFIVKTHDVGKTNRILNEVISKYPTKVKIRVNPPSLYVT</sequence>
<dbReference type="SUPFAM" id="SSF52540">
    <property type="entry name" value="P-loop containing nucleoside triphosphate hydrolases"/>
    <property type="match status" value="1"/>
</dbReference>
<feature type="binding site" evidence="8">
    <location>
        <position position="483"/>
    </location>
    <ligand>
        <name>Zn(2+)</name>
        <dbReference type="ChEBI" id="CHEBI:29105"/>
        <label>2</label>
    </ligand>
</feature>
<dbReference type="SMART" id="SM00487">
    <property type="entry name" value="DEXDc"/>
    <property type="match status" value="1"/>
</dbReference>
<dbReference type="InterPro" id="IPR014001">
    <property type="entry name" value="Helicase_ATP-bd"/>
</dbReference>
<evidence type="ECO:0000256" key="4">
    <source>
        <dbReference type="ARBA" id="ARBA00022741"/>
    </source>
</evidence>
<dbReference type="PROSITE" id="PS51194">
    <property type="entry name" value="HELICASE_CTER"/>
    <property type="match status" value="1"/>
</dbReference>
<feature type="binding site" evidence="8">
    <location>
        <position position="499"/>
    </location>
    <ligand>
        <name>Zn(2+)</name>
        <dbReference type="ChEBI" id="CHEBI:29105"/>
        <label>1</label>
    </ligand>
</feature>